<proteinExistence type="predicted"/>
<sequence>MWNYQYRLFAATASFTLIFGALGPTANASSSASVRVAGKYGVFELPVVGVKAQYYVSYGQKPSITPTAPLPTIHANLTPAEAKHFEIYWMNLGGVESHPQHGLYVLAPRNWITVRAEVATDGSGDVVLAASKSAKSPRLTFGWAWNGISLSGIAEYFPKLRSWAIKQGGGDPNLFPVIRGLHTTAIGDDAVRYTIGNANHPSASGVAMESTSPQWLFASGTVSGYEPYVNLMESFMVHNSFESLRG</sequence>
<reference evidence="3" key="1">
    <citation type="journal article" date="2019" name="Int. J. Syst. Evol. Microbiol.">
        <title>The Global Catalogue of Microorganisms (GCM) 10K type strain sequencing project: providing services to taxonomists for standard genome sequencing and annotation.</title>
        <authorList>
            <consortium name="The Broad Institute Genomics Platform"/>
            <consortium name="The Broad Institute Genome Sequencing Center for Infectious Disease"/>
            <person name="Wu L."/>
            <person name="Ma J."/>
        </authorList>
    </citation>
    <scope>NUCLEOTIDE SEQUENCE [LARGE SCALE GENOMIC DNA]</scope>
    <source>
        <strain evidence="3">CGMCC 1.12286</strain>
    </source>
</reference>
<evidence type="ECO:0000256" key="1">
    <source>
        <dbReference type="SAM" id="SignalP"/>
    </source>
</evidence>
<dbReference type="EMBL" id="JBHUCX010000018">
    <property type="protein sequence ID" value="MFD1674300.1"/>
    <property type="molecule type" value="Genomic_DNA"/>
</dbReference>
<feature type="chain" id="PRO_5045654784" evidence="1">
    <location>
        <begin position="29"/>
        <end position="246"/>
    </location>
</feature>
<dbReference type="RefSeq" id="WP_377942164.1">
    <property type="nucleotide sequence ID" value="NZ_JBHUCX010000018.1"/>
</dbReference>
<dbReference type="Proteomes" id="UP001597079">
    <property type="component" value="Unassembled WGS sequence"/>
</dbReference>
<comment type="caution">
    <text evidence="2">The sequence shown here is derived from an EMBL/GenBank/DDBJ whole genome shotgun (WGS) entry which is preliminary data.</text>
</comment>
<gene>
    <name evidence="2" type="ORF">ACFSB2_06215</name>
</gene>
<evidence type="ECO:0000313" key="2">
    <source>
        <dbReference type="EMBL" id="MFD1674300.1"/>
    </source>
</evidence>
<evidence type="ECO:0000313" key="3">
    <source>
        <dbReference type="Proteomes" id="UP001597079"/>
    </source>
</evidence>
<keyword evidence="3" id="KW-1185">Reference proteome</keyword>
<organism evidence="2 3">
    <name type="scientific">Alicyclobacillus fodiniaquatilis</name>
    <dbReference type="NCBI Taxonomy" id="1661150"/>
    <lineage>
        <taxon>Bacteria</taxon>
        <taxon>Bacillati</taxon>
        <taxon>Bacillota</taxon>
        <taxon>Bacilli</taxon>
        <taxon>Bacillales</taxon>
        <taxon>Alicyclobacillaceae</taxon>
        <taxon>Alicyclobacillus</taxon>
    </lineage>
</organism>
<dbReference type="Pfam" id="PF16142">
    <property type="entry name" value="DUF4850"/>
    <property type="match status" value="1"/>
</dbReference>
<keyword evidence="1" id="KW-0732">Signal</keyword>
<protein>
    <submittedName>
        <fullName evidence="2">DUF4850 domain-containing protein</fullName>
    </submittedName>
</protein>
<feature type="signal peptide" evidence="1">
    <location>
        <begin position="1"/>
        <end position="28"/>
    </location>
</feature>
<name>A0ABW4JFV6_9BACL</name>
<dbReference type="InterPro" id="IPR032322">
    <property type="entry name" value="DUF4850"/>
</dbReference>
<accession>A0ABW4JFV6</accession>